<keyword evidence="1" id="KW-1133">Transmembrane helix</keyword>
<protein>
    <submittedName>
        <fullName evidence="2">Uncharacterized protein</fullName>
    </submittedName>
</protein>
<gene>
    <name evidence="2" type="ORF">AB996_1190</name>
</gene>
<reference evidence="2 3" key="1">
    <citation type="submission" date="2015-08" db="EMBL/GenBank/DDBJ databases">
        <title>Draft Genome Sequences of 11 Lactococcus lactis subspecies cremoris strains.</title>
        <authorList>
            <person name="Wels M."/>
            <person name="Backus L."/>
            <person name="Boekhorst J."/>
            <person name="Dijkstra A."/>
            <person name="Beerthuizen M."/>
            <person name="Siezen R."/>
            <person name="Bachmann H."/>
            <person name="Van Hijum S."/>
        </authorList>
    </citation>
    <scope>NUCLEOTIDE SEQUENCE [LARGE SCALE GENOMIC DNA]</scope>
    <source>
        <strain evidence="2 3">KW10</strain>
    </source>
</reference>
<feature type="transmembrane region" description="Helical" evidence="1">
    <location>
        <begin position="49"/>
        <end position="68"/>
    </location>
</feature>
<sequence>MFLNITTIILVLILVYPIFHYIINLVYIEIIPYQVYNFIKNITDTLKRYVRGFSYIFFILLFITIMYIQKKNGLPIFELRNVNLIEISAFSLALLSLYGIYIGFLQYLTEHNEGNSFLGKSKLNFLINSSIWYHITQSRFFFITLLFEVFTPVFIKFNMKIPGLDLYQTNLELSYIWLTTVFILVFLYILLLRMSLEIISITLLMKTGSDLGMQNIITKEIKGVYGRAFWKSYIRPFDYQGLIENMLSKDIKKLAPQDIDDYVVTSFEGIKDELRLKRGRKFWNDKQLKDFTYFYKNYLQEKWSFLISQINNISYSAWQSLIIDDISHINFFEKKLNENLYIEKSYSKKLITEYLFDQLLKKSSSNLQDIITYTENTTNDIRIINSDKIYKSEVELEKYKWKEIFEIYYNKHSDAQLPNKKTEISRRTNEVGVHLVEARDYYNTEISSQACFEFLSSYFGRISEDIDSNQCLKSLIFSMNNEYLISFILYQMLYTDGGNWEKNFTFFDEILKNTLNFCEEEEYDYYFSFAKKALLQTNISHRITKSFLNCLWDTRKISIANLNDWYSKFNQSHRATPFRLLYIQSLFTSPYENKYTSRVLSHNICTIKDTELAIQICREFFQLIDNHPILKENDFFSLVIEELLILDDFNYKRLLETLKLKSLLYFEFIMQYKISYEKKINYQEIMFKQLEVNYNSETHYLFRSNALLDFFVLKCIQPDYESYFTLVEFTKTLKIEISRFLAKEDLDIHEYIERLYYELREEEIKISKIEKDMIINKLQSLL</sequence>
<feature type="transmembrane region" description="Helical" evidence="1">
    <location>
        <begin position="6"/>
        <end position="28"/>
    </location>
</feature>
<accession>A0A166JM95</accession>
<evidence type="ECO:0000313" key="2">
    <source>
        <dbReference type="EMBL" id="KZK06414.1"/>
    </source>
</evidence>
<feature type="transmembrane region" description="Helical" evidence="1">
    <location>
        <begin position="175"/>
        <end position="196"/>
    </location>
</feature>
<evidence type="ECO:0000256" key="1">
    <source>
        <dbReference type="SAM" id="Phobius"/>
    </source>
</evidence>
<dbReference type="EMBL" id="LIYF01000020">
    <property type="protein sequence ID" value="KZK06414.1"/>
    <property type="molecule type" value="Genomic_DNA"/>
</dbReference>
<dbReference type="AlphaFoldDB" id="A0A166JM95"/>
<dbReference type="PATRIC" id="fig|1359.32.peg.1357"/>
<keyword evidence="1" id="KW-0472">Membrane</keyword>
<feature type="transmembrane region" description="Helical" evidence="1">
    <location>
        <begin position="88"/>
        <end position="109"/>
    </location>
</feature>
<name>A0A166JM95_LACLC</name>
<keyword evidence="1" id="KW-0812">Transmembrane</keyword>
<organism evidence="2 3">
    <name type="scientific">Lactococcus lactis subsp. cremoris</name>
    <name type="common">Streptococcus cremoris</name>
    <dbReference type="NCBI Taxonomy" id="1359"/>
    <lineage>
        <taxon>Bacteria</taxon>
        <taxon>Bacillati</taxon>
        <taxon>Bacillota</taxon>
        <taxon>Bacilli</taxon>
        <taxon>Lactobacillales</taxon>
        <taxon>Streptococcaceae</taxon>
        <taxon>Lactococcus</taxon>
    </lineage>
</organism>
<comment type="caution">
    <text evidence="2">The sequence shown here is derived from an EMBL/GenBank/DDBJ whole genome shotgun (WGS) entry which is preliminary data.</text>
</comment>
<dbReference type="Proteomes" id="UP000076519">
    <property type="component" value="Unassembled WGS sequence"/>
</dbReference>
<proteinExistence type="predicted"/>
<evidence type="ECO:0000313" key="3">
    <source>
        <dbReference type="Proteomes" id="UP000076519"/>
    </source>
</evidence>